<dbReference type="RefSeq" id="WP_237230891.1">
    <property type="nucleotide sequence ID" value="NZ_JAKKDV010000002.1"/>
</dbReference>
<dbReference type="Gene3D" id="2.60.120.1130">
    <property type="match status" value="1"/>
</dbReference>
<reference evidence="3 4" key="1">
    <citation type="submission" date="2022-01" db="EMBL/GenBank/DDBJ databases">
        <title>Draft genome sequence of Sabulilitoribacter multivorans KCTC 32326.</title>
        <authorList>
            <person name="Oh J.-S."/>
        </authorList>
    </citation>
    <scope>NUCLEOTIDE SEQUENCE [LARGE SCALE GENOMIC DNA]</scope>
    <source>
        <strain evidence="3 4">M-M16</strain>
    </source>
</reference>
<feature type="domain" description="Transglutaminase-like" evidence="1">
    <location>
        <begin position="305"/>
        <end position="376"/>
    </location>
</feature>
<organism evidence="3 4">
    <name type="scientific">Flaviramulus multivorans</name>
    <dbReference type="NCBI Taxonomy" id="1304750"/>
    <lineage>
        <taxon>Bacteria</taxon>
        <taxon>Pseudomonadati</taxon>
        <taxon>Bacteroidota</taxon>
        <taxon>Flavobacteriia</taxon>
        <taxon>Flavobacteriales</taxon>
        <taxon>Flavobacteriaceae</taxon>
        <taxon>Flaviramulus</taxon>
    </lineage>
</organism>
<evidence type="ECO:0000259" key="1">
    <source>
        <dbReference type="Pfam" id="PF01841"/>
    </source>
</evidence>
<sequence length="651" mass="75240">MKNITIIIFLIIGLRGVSQENYNPESFNVSRGDIESKTFQKDSTANALVIYEEGNSYVDKHDYDLRTDEKYKIKILSTEGFDNASITLYLYNSGRRSEKVKDIVATTYNLINGEVVKTHLDEKNIFREDYNENYTLVKFTLPNIQVGCVITYSYTFITPFMFKYKEWNFQSKIPKLYSEYRTSIPGNWLYNIKLVGGQKLSTNTNEIKKNCLEMYNGASADCGIGVYAMTDIPAFVEEDYMTAESNYLARIEYELKTFKGMDGSVSHYTKSWETVDHELKTDPNIGKQLGKSVDLDDLLPESIIDEKDALKKAKSIYQFVQENYTWNNENKIFKDVSVKDLIKNKSGNVASINILLHNLLEESGIEVKPILLSTRNNGFPTKIYPVISDFNYLIVQTTINNNTYLLDATDNYLNFGDIPFRCLNEYGRLLDFKNGSKWVDLIPASKSSVLYNVELSFDENQNLKGVVKNRKTGYHALNSKKAYFPNINTYLDNLENKSAFIEIYNHQLTSNIESDHFSELYDIEYNQEDTAENLYLNPFVIKFFTENPFKLQERTYPIDFGYQDNYLYIMSLDIGNDYIVEEKPEDIIIALPNNTGSVAFSTKVIGNKVNLTFKIDFKESIYPPEFYPYLKEFMSKIVDIQKNTLIVLKRT</sequence>
<dbReference type="InterPro" id="IPR002931">
    <property type="entry name" value="Transglutaminase-like"/>
</dbReference>
<gene>
    <name evidence="3" type="ORF">L3X39_06115</name>
</gene>
<keyword evidence="4" id="KW-1185">Reference proteome</keyword>
<dbReference type="Gene3D" id="2.60.40.3140">
    <property type="match status" value="1"/>
</dbReference>
<dbReference type="Proteomes" id="UP001200022">
    <property type="component" value="Unassembled WGS sequence"/>
</dbReference>
<accession>A0ABS9II09</accession>
<evidence type="ECO:0000313" key="4">
    <source>
        <dbReference type="Proteomes" id="UP001200022"/>
    </source>
</evidence>
<protein>
    <submittedName>
        <fullName evidence="3">DUF3857 domain-containing protein</fullName>
    </submittedName>
</protein>
<dbReference type="Pfam" id="PF12969">
    <property type="entry name" value="DUF3857"/>
    <property type="match status" value="1"/>
</dbReference>
<dbReference type="EMBL" id="JAKKDV010000002">
    <property type="protein sequence ID" value="MCF7560208.1"/>
    <property type="molecule type" value="Genomic_DNA"/>
</dbReference>
<dbReference type="InterPro" id="IPR024618">
    <property type="entry name" value="DUF3857"/>
</dbReference>
<dbReference type="Pfam" id="PF01841">
    <property type="entry name" value="Transglut_core"/>
    <property type="match status" value="1"/>
</dbReference>
<dbReference type="Gene3D" id="3.10.620.30">
    <property type="match status" value="1"/>
</dbReference>
<name>A0ABS9II09_9FLAO</name>
<comment type="caution">
    <text evidence="3">The sequence shown here is derived from an EMBL/GenBank/DDBJ whole genome shotgun (WGS) entry which is preliminary data.</text>
</comment>
<feature type="domain" description="DUF3857" evidence="2">
    <location>
        <begin position="68"/>
        <end position="205"/>
    </location>
</feature>
<evidence type="ECO:0000313" key="3">
    <source>
        <dbReference type="EMBL" id="MCF7560208.1"/>
    </source>
</evidence>
<proteinExistence type="predicted"/>
<evidence type="ECO:0000259" key="2">
    <source>
        <dbReference type="Pfam" id="PF12969"/>
    </source>
</evidence>